<gene>
    <name evidence="1" type="ORF">CAMP_LOCUS10347</name>
</gene>
<organism evidence="1 2">
    <name type="scientific">Caenorhabditis angaria</name>
    <dbReference type="NCBI Taxonomy" id="860376"/>
    <lineage>
        <taxon>Eukaryota</taxon>
        <taxon>Metazoa</taxon>
        <taxon>Ecdysozoa</taxon>
        <taxon>Nematoda</taxon>
        <taxon>Chromadorea</taxon>
        <taxon>Rhabditida</taxon>
        <taxon>Rhabditina</taxon>
        <taxon>Rhabditomorpha</taxon>
        <taxon>Rhabditoidea</taxon>
        <taxon>Rhabditidae</taxon>
        <taxon>Peloderinae</taxon>
        <taxon>Caenorhabditis</taxon>
    </lineage>
</organism>
<name>A0A9P1ILC5_9PELO</name>
<protein>
    <submittedName>
        <fullName evidence="1">Uncharacterized protein</fullName>
    </submittedName>
</protein>
<evidence type="ECO:0000313" key="1">
    <source>
        <dbReference type="EMBL" id="CAI5447710.1"/>
    </source>
</evidence>
<dbReference type="EMBL" id="CANHGI010000004">
    <property type="protein sequence ID" value="CAI5447710.1"/>
    <property type="molecule type" value="Genomic_DNA"/>
</dbReference>
<dbReference type="AlphaFoldDB" id="A0A9P1ILC5"/>
<comment type="caution">
    <text evidence="1">The sequence shown here is derived from an EMBL/GenBank/DDBJ whole genome shotgun (WGS) entry which is preliminary data.</text>
</comment>
<keyword evidence="2" id="KW-1185">Reference proteome</keyword>
<evidence type="ECO:0000313" key="2">
    <source>
        <dbReference type="Proteomes" id="UP001152747"/>
    </source>
</evidence>
<dbReference type="Proteomes" id="UP001152747">
    <property type="component" value="Unassembled WGS sequence"/>
</dbReference>
<accession>A0A9P1ILC5</accession>
<reference evidence="1" key="1">
    <citation type="submission" date="2022-11" db="EMBL/GenBank/DDBJ databases">
        <authorList>
            <person name="Kikuchi T."/>
        </authorList>
    </citation>
    <scope>NUCLEOTIDE SEQUENCE</scope>
    <source>
        <strain evidence="1">PS1010</strain>
    </source>
</reference>
<proteinExistence type="predicted"/>
<sequence length="594" mass="70416">MSLLSYDFPRSNKSPFENVRKMEQVYGHFMEYGEQLARILRSPAVCRGFSSYFDKHQWIWRKWPPERETKLLEYRSLKRHLHVVSHLENREIGQNTHGKRNLESTILVSECREYRFDQTIFPSGLDEPMYWANRKIIMEDSQKQVEYDENLTTIRDLVHQNRDSEMHPPENDEYMLMRKIVFLKYFEVEKYLLILRDDSLQVHDSVNSETPVKNYYLPLGLDNQNIEIKKQNESIFVEGFISENLNSFKVFFIFNVFPFEFVTSFKICHCTIEEHRETIVKFVLKEDILQVQTTRQTMLFSLEKILEIHGQSGIVAEQSDDFDIQQKLPIVFTVCDLGEPLRIFHGNFWKLYYSPSTPLIVGYILKGSEKVKIEQLTAPGVPTSLVHTTKSALTLEEDMSLHPMIFPDDNTSTFLEIEEFDLVQYFVGNDLEKKENWRTRIFTEFVIRNATSNDETGKFARCHNIEKLNNDTLIVDLSIDFNRIGPVCETISARDHAMIVQLKYMVDYKNGEILRIIPMCGLKDQQKYRFSECELIKFEDDLMIINRDSEVKNKLEIWELVEPQQYIHEKEYHGEIWFDIFLSSYVWDLDEEVD</sequence>